<evidence type="ECO:0000313" key="2">
    <source>
        <dbReference type="EMBL" id="AHC13954.1"/>
    </source>
</evidence>
<gene>
    <name evidence="2" type="ORF">L21SP2_0522</name>
</gene>
<evidence type="ECO:0000256" key="1">
    <source>
        <dbReference type="SAM" id="MobiDB-lite"/>
    </source>
</evidence>
<reference evidence="2 3" key="1">
    <citation type="journal article" date="2015" name="Stand. Genomic Sci.">
        <title>Complete genome sequence and description of Salinispira pacifica gen. nov., sp. nov., a novel spirochaete isolated form a hypersaline microbial mat.</title>
        <authorList>
            <person name="Ben Hania W."/>
            <person name="Joseph M."/>
            <person name="Schumann P."/>
            <person name="Bunk B."/>
            <person name="Fiebig A."/>
            <person name="Sproer C."/>
            <person name="Klenk H.P."/>
            <person name="Fardeau M.L."/>
            <person name="Spring S."/>
        </authorList>
    </citation>
    <scope>NUCLEOTIDE SEQUENCE [LARGE SCALE GENOMIC DNA]</scope>
    <source>
        <strain evidence="2 3">L21-RPul-D2</strain>
    </source>
</reference>
<dbReference type="HOGENOM" id="CLU_2976680_0_0_12"/>
<organism evidence="2 3">
    <name type="scientific">Salinispira pacifica</name>
    <dbReference type="NCBI Taxonomy" id="1307761"/>
    <lineage>
        <taxon>Bacteria</taxon>
        <taxon>Pseudomonadati</taxon>
        <taxon>Spirochaetota</taxon>
        <taxon>Spirochaetia</taxon>
        <taxon>Spirochaetales</taxon>
        <taxon>Spirochaetaceae</taxon>
        <taxon>Salinispira</taxon>
    </lineage>
</organism>
<accession>V5WEG2</accession>
<keyword evidence="3" id="KW-1185">Reference proteome</keyword>
<feature type="region of interest" description="Disordered" evidence="1">
    <location>
        <begin position="35"/>
        <end position="58"/>
    </location>
</feature>
<dbReference type="EMBL" id="CP006939">
    <property type="protein sequence ID" value="AHC13954.1"/>
    <property type="molecule type" value="Genomic_DNA"/>
</dbReference>
<evidence type="ECO:0000313" key="3">
    <source>
        <dbReference type="Proteomes" id="UP000018680"/>
    </source>
</evidence>
<name>V5WEG2_9SPIO</name>
<dbReference type="STRING" id="1307761.L21SP2_0522"/>
<proteinExistence type="predicted"/>
<protein>
    <submittedName>
        <fullName evidence="2">Uncharacterized protein</fullName>
    </submittedName>
</protein>
<dbReference type="Proteomes" id="UP000018680">
    <property type="component" value="Chromosome"/>
</dbReference>
<feature type="compositionally biased region" description="Polar residues" evidence="1">
    <location>
        <begin position="35"/>
        <end position="46"/>
    </location>
</feature>
<dbReference type="AlphaFoldDB" id="V5WEG2"/>
<sequence length="58" mass="6646">MNPDRFCRAAPLQAMETRHIRYSGAKSRILWPESASASGHLSSHVQYSADFRQKGRRK</sequence>
<dbReference type="KEGG" id="slr:L21SP2_0522"/>